<dbReference type="InterPro" id="IPR052708">
    <property type="entry name" value="PxpC"/>
</dbReference>
<name>A0AAF0HF83_9HYPH</name>
<dbReference type="PANTHER" id="PTHR43309">
    <property type="entry name" value="5-OXOPROLINASE SUBUNIT C"/>
    <property type="match status" value="1"/>
</dbReference>
<keyword evidence="3" id="KW-0067">ATP-binding</keyword>
<evidence type="ECO:0000313" key="6">
    <source>
        <dbReference type="EMBL" id="WHA43700.1"/>
    </source>
</evidence>
<dbReference type="SUPFAM" id="SSF160467">
    <property type="entry name" value="PH0987 N-terminal domain-like"/>
    <property type="match status" value="1"/>
</dbReference>
<feature type="domain" description="Carboxyltransferase" evidence="4">
    <location>
        <begin position="15"/>
        <end position="205"/>
    </location>
</feature>
<evidence type="ECO:0000256" key="3">
    <source>
        <dbReference type="ARBA" id="ARBA00022840"/>
    </source>
</evidence>
<evidence type="ECO:0000259" key="4">
    <source>
        <dbReference type="SMART" id="SM00796"/>
    </source>
</evidence>
<organism evidence="6 7">
    <name type="scientific">Agrobacterium larrymoorei</name>
    <dbReference type="NCBI Taxonomy" id="160699"/>
    <lineage>
        <taxon>Bacteria</taxon>
        <taxon>Pseudomonadati</taxon>
        <taxon>Pseudomonadota</taxon>
        <taxon>Alphaproteobacteria</taxon>
        <taxon>Hyphomicrobiales</taxon>
        <taxon>Rhizobiaceae</taxon>
        <taxon>Rhizobium/Agrobacterium group</taxon>
        <taxon>Agrobacterium</taxon>
    </lineage>
</organism>
<dbReference type="PANTHER" id="PTHR43309:SF3">
    <property type="entry name" value="5-OXOPROLINASE SUBUNIT C"/>
    <property type="match status" value="1"/>
</dbReference>
<dbReference type="EMBL" id="CP124734">
    <property type="protein sequence ID" value="WHA43700.1"/>
    <property type="molecule type" value="Genomic_DNA"/>
</dbReference>
<dbReference type="InterPro" id="IPR029000">
    <property type="entry name" value="Cyclophilin-like_dom_sf"/>
</dbReference>
<gene>
    <name evidence="6" type="primary">pxpB</name>
    <name evidence="6" type="ORF">CFBP5477_021010</name>
</gene>
<dbReference type="Proteomes" id="UP000298664">
    <property type="component" value="Chromosome Linear"/>
</dbReference>
<dbReference type="GO" id="GO:0017168">
    <property type="term" value="F:5-oxoprolinase (ATP-hydrolyzing) activity"/>
    <property type="evidence" value="ECO:0007669"/>
    <property type="project" value="UniProtKB-EC"/>
</dbReference>
<dbReference type="Gene3D" id="3.30.1360.40">
    <property type="match status" value="1"/>
</dbReference>
<dbReference type="InterPro" id="IPR010016">
    <property type="entry name" value="PxpB"/>
</dbReference>
<evidence type="ECO:0000256" key="1">
    <source>
        <dbReference type="ARBA" id="ARBA00022741"/>
    </source>
</evidence>
<dbReference type="SUPFAM" id="SSF50891">
    <property type="entry name" value="Cyclophilin-like"/>
    <property type="match status" value="2"/>
</dbReference>
<protein>
    <submittedName>
        <fullName evidence="6">5-oxoprolinase subunit PxpB</fullName>
        <ecNumber evidence="6">3.5.2.9</ecNumber>
    </submittedName>
</protein>
<dbReference type="InterPro" id="IPR003778">
    <property type="entry name" value="CT_A_B"/>
</dbReference>
<dbReference type="Gene3D" id="2.40.100.10">
    <property type="entry name" value="Cyclophilin-like"/>
    <property type="match status" value="2"/>
</dbReference>
<dbReference type="InterPro" id="IPR003833">
    <property type="entry name" value="CT_C_D"/>
</dbReference>
<feature type="domain" description="Carboxyltransferase" evidence="5">
    <location>
        <begin position="265"/>
        <end position="548"/>
    </location>
</feature>
<evidence type="ECO:0000259" key="5">
    <source>
        <dbReference type="SMART" id="SM00797"/>
    </source>
</evidence>
<sequence>MTAAETSMGRSEIALRVLPMRDGHLLFELESLEKTLALHAALEASTIEGVREIIPAARTLMIVFDHLALPSASLIEQVQDRLSSQASLQPGPIVDIPVLYDGEDLKDVAALLNLSVEEIIARHTGSDLKVAFTGFAPGFAYLSGGDEKLAVPRRTSPRTHVPAGSVAIAGEFSGVYPKASPGGWQLIGRTPIPMFDLAREPASLLQPGYRVKFRQISLEEFEELEAAHKPSPSPVSLETSGPYLEVLSAPLPLLLQDLGRKGKASLGVSVSGAADRVAFRQANRAVGNPVNLPALEISPAGAVFKAVGESVIAITGAPVMARIEAANGDMIEVELAKATALNDEDRLTIAPPARGMRSYLAIRGGFAASSIIDSAARDTLAEIGPAPLKAGDRISIAPADNAFIVPAPTEIEDAHPKAGETVKLDVVMGPRTDWFTNEAVQSFLSQDWLVTPQASRVGIRLEGTPLTRSITAELPSEATLHGAIQVPASGQPVLFLVDHPLTGGYPVIGNVAEYHLDLAARVPPGARIRFRAVEAFHELPLPNKHIAEHQQ</sequence>
<dbReference type="AlphaFoldDB" id="A0AAF0HF83"/>
<dbReference type="SMART" id="SM00797">
    <property type="entry name" value="AHS2"/>
    <property type="match status" value="1"/>
</dbReference>
<accession>A0AAF0HF83</accession>
<dbReference type="Pfam" id="PF02682">
    <property type="entry name" value="CT_C_D"/>
    <property type="match status" value="1"/>
</dbReference>
<dbReference type="Pfam" id="PF02626">
    <property type="entry name" value="CT_A_B"/>
    <property type="match status" value="1"/>
</dbReference>
<evidence type="ECO:0000313" key="7">
    <source>
        <dbReference type="Proteomes" id="UP000298664"/>
    </source>
</evidence>
<dbReference type="GO" id="GO:0005524">
    <property type="term" value="F:ATP binding"/>
    <property type="evidence" value="ECO:0007669"/>
    <property type="project" value="UniProtKB-KW"/>
</dbReference>
<dbReference type="SMART" id="SM00796">
    <property type="entry name" value="AHS1"/>
    <property type="match status" value="1"/>
</dbReference>
<proteinExistence type="predicted"/>
<dbReference type="EC" id="3.5.2.9" evidence="6"/>
<dbReference type="NCBIfam" id="TIGR00370">
    <property type="entry name" value="5-oxoprolinase subunit PxpB"/>
    <property type="match status" value="1"/>
</dbReference>
<evidence type="ECO:0000256" key="2">
    <source>
        <dbReference type="ARBA" id="ARBA00022801"/>
    </source>
</evidence>
<reference evidence="6" key="1">
    <citation type="submission" date="2023-05" db="EMBL/GenBank/DDBJ databases">
        <title>Complete genome sequence of Agrobacterium larrymoorei CFBP5477.</title>
        <authorList>
            <person name="Yen H.-C."/>
            <person name="Chou L."/>
            <person name="Lin Y.-C."/>
            <person name="Lai E.-M."/>
            <person name="Kuo C.-H."/>
        </authorList>
    </citation>
    <scope>NUCLEOTIDE SEQUENCE</scope>
    <source>
        <strain evidence="6">CFBP5477</strain>
    </source>
</reference>
<keyword evidence="2 6" id="KW-0378">Hydrolase</keyword>
<dbReference type="RefSeq" id="WP_234882960.1">
    <property type="nucleotide sequence ID" value="NZ_CP124734.1"/>
</dbReference>
<keyword evidence="1" id="KW-0547">Nucleotide-binding</keyword>